<sequence>MSDVKRWTVLVDIDEYDGCIRAVARLRTGDNDRAVGTGMARLDPAEREGPPIGGELATARALSELSYRLLNAVTQGL</sequence>
<proteinExistence type="predicted"/>
<gene>
    <name evidence="1" type="ORF">HF526_09450</name>
</gene>
<organism evidence="1 2">
    <name type="scientific">Pseudonocardia acidicola</name>
    <dbReference type="NCBI Taxonomy" id="2724939"/>
    <lineage>
        <taxon>Bacteria</taxon>
        <taxon>Bacillati</taxon>
        <taxon>Actinomycetota</taxon>
        <taxon>Actinomycetes</taxon>
        <taxon>Pseudonocardiales</taxon>
        <taxon>Pseudonocardiaceae</taxon>
        <taxon>Pseudonocardia</taxon>
    </lineage>
</organism>
<comment type="caution">
    <text evidence="1">The sequence shown here is derived from an EMBL/GenBank/DDBJ whole genome shotgun (WGS) entry which is preliminary data.</text>
</comment>
<evidence type="ECO:0000313" key="2">
    <source>
        <dbReference type="Proteomes" id="UP000820669"/>
    </source>
</evidence>
<name>A0ABX1S7J7_9PSEU</name>
<protein>
    <submittedName>
        <fullName evidence="1">DUF1876 domain-containing protein</fullName>
    </submittedName>
</protein>
<dbReference type="InterPro" id="IPR015057">
    <property type="entry name" value="Rv2632c-like"/>
</dbReference>
<evidence type="ECO:0000313" key="1">
    <source>
        <dbReference type="EMBL" id="NMH97535.1"/>
    </source>
</evidence>
<dbReference type="EMBL" id="JAAXLA010000013">
    <property type="protein sequence ID" value="NMH97535.1"/>
    <property type="molecule type" value="Genomic_DNA"/>
</dbReference>
<reference evidence="1 2" key="1">
    <citation type="submission" date="2020-04" db="EMBL/GenBank/DDBJ databases">
        <authorList>
            <person name="Klaysubun C."/>
            <person name="Duangmal K."/>
            <person name="Lipun K."/>
        </authorList>
    </citation>
    <scope>NUCLEOTIDE SEQUENCE [LARGE SCALE GENOMIC DNA]</scope>
    <source>
        <strain evidence="1 2">K10HN5</strain>
    </source>
</reference>
<dbReference type="Proteomes" id="UP000820669">
    <property type="component" value="Unassembled WGS sequence"/>
</dbReference>
<dbReference type="RefSeq" id="WP_169380986.1">
    <property type="nucleotide sequence ID" value="NZ_JAAXLA010000013.1"/>
</dbReference>
<accession>A0ABX1S7J7</accession>
<dbReference type="Gene3D" id="3.30.160.240">
    <property type="entry name" value="Rv1738"/>
    <property type="match status" value="1"/>
</dbReference>
<dbReference type="Pfam" id="PF08962">
    <property type="entry name" value="Rv2632c-like"/>
    <property type="match status" value="1"/>
</dbReference>
<keyword evidence="2" id="KW-1185">Reference proteome</keyword>
<dbReference type="SUPFAM" id="SSF143212">
    <property type="entry name" value="Rv2632c-like"/>
    <property type="match status" value="1"/>
</dbReference>
<dbReference type="InterPro" id="IPR038070">
    <property type="entry name" value="Rv2632c-like_sf"/>
</dbReference>